<dbReference type="Pfam" id="PF16470">
    <property type="entry name" value="S8_pro-domain"/>
    <property type="match status" value="1"/>
</dbReference>
<keyword evidence="6 11" id="KW-0720">Serine protease</keyword>
<comment type="caution">
    <text evidence="15">The sequence shown here is derived from an EMBL/GenBank/DDBJ whole genome shotgun (WGS) entry which is preliminary data.</text>
</comment>
<evidence type="ECO:0000256" key="8">
    <source>
        <dbReference type="ARBA" id="ARBA00023157"/>
    </source>
</evidence>
<evidence type="ECO:0000256" key="11">
    <source>
        <dbReference type="PROSITE-ProRule" id="PRU01240"/>
    </source>
</evidence>
<dbReference type="GO" id="GO:0005802">
    <property type="term" value="C:trans-Golgi network"/>
    <property type="evidence" value="ECO:0007669"/>
    <property type="project" value="TreeGrafter"/>
</dbReference>
<dbReference type="SUPFAM" id="SSF54897">
    <property type="entry name" value="Protease propeptides/inhibitors"/>
    <property type="match status" value="1"/>
</dbReference>
<evidence type="ECO:0000313" key="16">
    <source>
        <dbReference type="Proteomes" id="UP001249851"/>
    </source>
</evidence>
<dbReference type="PROSITE" id="PS51829">
    <property type="entry name" value="P_HOMO_B"/>
    <property type="match status" value="1"/>
</dbReference>
<dbReference type="Gene3D" id="3.40.50.200">
    <property type="entry name" value="Peptidase S8/S53 domain"/>
    <property type="match status" value="1"/>
</dbReference>
<proteinExistence type="inferred from homology"/>
<name>A0AAD9PVS8_ACRCE</name>
<dbReference type="PRINTS" id="PR00723">
    <property type="entry name" value="SUBTILISIN"/>
</dbReference>
<keyword evidence="7" id="KW-0865">Zymogen</keyword>
<evidence type="ECO:0000256" key="6">
    <source>
        <dbReference type="ARBA" id="ARBA00022825"/>
    </source>
</evidence>
<dbReference type="GO" id="GO:0000139">
    <property type="term" value="C:Golgi membrane"/>
    <property type="evidence" value="ECO:0007669"/>
    <property type="project" value="TreeGrafter"/>
</dbReference>
<keyword evidence="5 11" id="KW-0378">Hydrolase</keyword>
<dbReference type="PROSITE" id="PS00136">
    <property type="entry name" value="SUBTILASE_ASP"/>
    <property type="match status" value="1"/>
</dbReference>
<feature type="signal peptide" evidence="13">
    <location>
        <begin position="1"/>
        <end position="17"/>
    </location>
</feature>
<dbReference type="InterPro" id="IPR036852">
    <property type="entry name" value="Peptidase_S8/S53_dom_sf"/>
</dbReference>
<dbReference type="PROSITE" id="PS51892">
    <property type="entry name" value="SUBTILASE"/>
    <property type="match status" value="1"/>
</dbReference>
<keyword evidence="9" id="KW-0325">Glycoprotein</keyword>
<dbReference type="AlphaFoldDB" id="A0AAD9PVS8"/>
<keyword evidence="12" id="KW-0812">Transmembrane</keyword>
<protein>
    <submittedName>
        <fullName evidence="15">Furin-1</fullName>
    </submittedName>
</protein>
<evidence type="ECO:0000256" key="4">
    <source>
        <dbReference type="ARBA" id="ARBA00022729"/>
    </source>
</evidence>
<dbReference type="InterPro" id="IPR038466">
    <property type="entry name" value="S8_pro-domain_sf"/>
</dbReference>
<keyword evidence="16" id="KW-1185">Reference proteome</keyword>
<dbReference type="SUPFAM" id="SSF52743">
    <property type="entry name" value="Subtilisin-like"/>
    <property type="match status" value="1"/>
</dbReference>
<dbReference type="CDD" id="cd04059">
    <property type="entry name" value="Peptidases_S8_Protein_convertases_Kexins_Furin-like"/>
    <property type="match status" value="1"/>
</dbReference>
<feature type="chain" id="PRO_5042056334" evidence="13">
    <location>
        <begin position="18"/>
        <end position="797"/>
    </location>
</feature>
<reference evidence="15" key="1">
    <citation type="journal article" date="2023" name="G3 (Bethesda)">
        <title>Whole genome assembly and annotation of the endangered Caribbean coral Acropora cervicornis.</title>
        <authorList>
            <person name="Selwyn J.D."/>
            <person name="Vollmer S.V."/>
        </authorList>
    </citation>
    <scope>NUCLEOTIDE SEQUENCE</scope>
    <source>
        <strain evidence="15">K2</strain>
    </source>
</reference>
<dbReference type="GO" id="GO:0016486">
    <property type="term" value="P:peptide hormone processing"/>
    <property type="evidence" value="ECO:0007669"/>
    <property type="project" value="TreeGrafter"/>
</dbReference>
<feature type="domain" description="P/Homo B" evidence="14">
    <location>
        <begin position="431"/>
        <end position="572"/>
    </location>
</feature>
<evidence type="ECO:0000313" key="15">
    <source>
        <dbReference type="EMBL" id="KAK2550017.1"/>
    </source>
</evidence>
<dbReference type="InterPro" id="IPR032815">
    <property type="entry name" value="S8_pro-domain"/>
</dbReference>
<keyword evidence="12" id="KW-0472">Membrane</keyword>
<reference evidence="15" key="2">
    <citation type="journal article" date="2023" name="Science">
        <title>Genomic signatures of disease resistance in endangered staghorn corals.</title>
        <authorList>
            <person name="Vollmer S.V."/>
            <person name="Selwyn J.D."/>
            <person name="Despard B.A."/>
            <person name="Roesel C.L."/>
        </authorList>
    </citation>
    <scope>NUCLEOTIDE SEQUENCE</scope>
    <source>
        <strain evidence="15">K2</strain>
    </source>
</reference>
<evidence type="ECO:0000256" key="5">
    <source>
        <dbReference type="ARBA" id="ARBA00022801"/>
    </source>
</evidence>
<dbReference type="SUPFAM" id="SSF49785">
    <property type="entry name" value="Galactose-binding domain-like"/>
    <property type="match status" value="1"/>
</dbReference>
<keyword evidence="4 13" id="KW-0732">Signal</keyword>
<dbReference type="InterPro" id="IPR034182">
    <property type="entry name" value="Kexin/furin"/>
</dbReference>
<dbReference type="Pfam" id="PF00082">
    <property type="entry name" value="Peptidase_S8"/>
    <property type="match status" value="1"/>
</dbReference>
<sequence>MLLFVIFLGFLHSHCYCSFETERHYRYTNTWAIEINANSSEAVRIAEKYGLTFQMKISSNVYLYVYKTLPKISSKLCHSLEDPLSHEPLIAWYAQQVRRKKALYNGHEETHFNDPRWKDQVWYLNSSHGKGMNIAEVWQQGITGKGVVVAVVDDGIQQSHPDLKDNFDPSASLDVVELDEVPDPVGKNVGHGNRCAGVIAASARNGECGVGVSFNAKLGGIRLFEDDHFDSTDAMEALALQHNQQHIDIYSCSWGPEDNEWTMDGPGQLTKDQFTEGTRTGRLGKGSIFVFAAGNGGRVHDNCAYNGYANSIFTITVAGVNRNGSIPGYAERCSAIMACTYSQEDMGGHDAIVTSGLNNTCVSTFSATSAATAMASGIIALALEANRNLSWRDVQHVIVHSSNSDVPRSDDWMKNAAGIWVSNFFGFGLMDAAALVKYAASSFSEYLEVNLTVSEEYCGQGNIIRFLEHVVVSLDVSFSRRGYLEGFVTSPSGTTSHILPYRPNDLIASDIKGWPILSLHFWGEKPQGTWRLRLQNHYPHYGFSGEIFTKRRSDGVTLVWFSRQKRMVHHSPVLHRDEMKMPEEATASNVAVLNRVNANLKCCENCKYGTKKAACKSKGVVVVVNRNPSAFARYQGEQANAEREIKEFIQQLASQDMDKILLRLLSRPMRYLVNWTLAIYGTATDPLRNNTHVRGFFRNTSTTRIKTERDNERETSTPAVSQTADTQHEGFGQIVIAGIGMSCFVVLLVICVVVIYKTGYISCGRRTTGRKLLKEASLSEQSEPLRDVDMRKMDTVV</sequence>
<evidence type="ECO:0000256" key="2">
    <source>
        <dbReference type="ARBA" id="ARBA00022670"/>
    </source>
</evidence>
<dbReference type="InterPro" id="IPR023827">
    <property type="entry name" value="Peptidase_S8_Asp-AS"/>
</dbReference>
<gene>
    <name evidence="15" type="ORF">P5673_029474</name>
</gene>
<keyword evidence="12" id="KW-1133">Transmembrane helix</keyword>
<dbReference type="Pfam" id="PF01483">
    <property type="entry name" value="P_proprotein"/>
    <property type="match status" value="1"/>
</dbReference>
<evidence type="ECO:0000256" key="13">
    <source>
        <dbReference type="SAM" id="SignalP"/>
    </source>
</evidence>
<keyword evidence="8" id="KW-1015">Disulfide bond</keyword>
<comment type="similarity">
    <text evidence="1">Belongs to the peptidase S8 family. Furin subfamily.</text>
</comment>
<dbReference type="Proteomes" id="UP001249851">
    <property type="component" value="Unassembled WGS sequence"/>
</dbReference>
<evidence type="ECO:0000256" key="12">
    <source>
        <dbReference type="SAM" id="Phobius"/>
    </source>
</evidence>
<evidence type="ECO:0000256" key="10">
    <source>
        <dbReference type="PIRSR" id="PIRSR615500-1"/>
    </source>
</evidence>
<keyword evidence="2 11" id="KW-0645">Protease</keyword>
<dbReference type="GO" id="GO:0004252">
    <property type="term" value="F:serine-type endopeptidase activity"/>
    <property type="evidence" value="ECO:0007669"/>
    <property type="project" value="UniProtKB-UniRule"/>
</dbReference>
<dbReference type="PANTHER" id="PTHR42884:SF31">
    <property type="entry name" value="PROPROTEIN CONVERTASE SUBTILISIN_KEXIN TYPE 5"/>
    <property type="match status" value="1"/>
</dbReference>
<feature type="active site" description="Charge relay system" evidence="10 11">
    <location>
        <position position="153"/>
    </location>
</feature>
<feature type="active site" description="Charge relay system" evidence="10 11">
    <location>
        <position position="191"/>
    </location>
</feature>
<dbReference type="Gene3D" id="2.60.120.260">
    <property type="entry name" value="Galactose-binding domain-like"/>
    <property type="match status" value="1"/>
</dbReference>
<dbReference type="PANTHER" id="PTHR42884">
    <property type="entry name" value="PROPROTEIN CONVERTASE SUBTILISIN/KEXIN-RELATED"/>
    <property type="match status" value="1"/>
</dbReference>
<dbReference type="InterPro" id="IPR002884">
    <property type="entry name" value="P_dom"/>
</dbReference>
<dbReference type="InterPro" id="IPR015500">
    <property type="entry name" value="Peptidase_S8_subtilisin-rel"/>
</dbReference>
<evidence type="ECO:0000256" key="3">
    <source>
        <dbReference type="ARBA" id="ARBA00022685"/>
    </source>
</evidence>
<dbReference type="FunFam" id="3.40.50.200:FF:000021">
    <property type="entry name" value="Proprotein convertase subtilisin/kexin type 5a"/>
    <property type="match status" value="1"/>
</dbReference>
<dbReference type="Gene3D" id="3.30.70.850">
    <property type="entry name" value="Peptidase S8, pro-domain"/>
    <property type="match status" value="1"/>
</dbReference>
<organism evidence="15 16">
    <name type="scientific">Acropora cervicornis</name>
    <name type="common">Staghorn coral</name>
    <dbReference type="NCBI Taxonomy" id="6130"/>
    <lineage>
        <taxon>Eukaryota</taxon>
        <taxon>Metazoa</taxon>
        <taxon>Cnidaria</taxon>
        <taxon>Anthozoa</taxon>
        <taxon>Hexacorallia</taxon>
        <taxon>Scleractinia</taxon>
        <taxon>Astrocoeniina</taxon>
        <taxon>Acroporidae</taxon>
        <taxon>Acropora</taxon>
    </lineage>
</organism>
<keyword evidence="3" id="KW-0165">Cleavage on pair of basic residues</keyword>
<dbReference type="InterPro" id="IPR008979">
    <property type="entry name" value="Galactose-bd-like_sf"/>
</dbReference>
<evidence type="ECO:0000256" key="1">
    <source>
        <dbReference type="ARBA" id="ARBA00005325"/>
    </source>
</evidence>
<evidence type="ECO:0000256" key="7">
    <source>
        <dbReference type="ARBA" id="ARBA00023145"/>
    </source>
</evidence>
<feature type="active site" description="Charge relay system" evidence="10 11">
    <location>
        <position position="369"/>
    </location>
</feature>
<feature type="transmembrane region" description="Helical" evidence="12">
    <location>
        <begin position="731"/>
        <end position="756"/>
    </location>
</feature>
<dbReference type="EMBL" id="JARQWQ010000117">
    <property type="protein sequence ID" value="KAK2550017.1"/>
    <property type="molecule type" value="Genomic_DNA"/>
</dbReference>
<evidence type="ECO:0000256" key="9">
    <source>
        <dbReference type="ARBA" id="ARBA00023180"/>
    </source>
</evidence>
<evidence type="ECO:0000259" key="14">
    <source>
        <dbReference type="PROSITE" id="PS51829"/>
    </source>
</evidence>
<dbReference type="InterPro" id="IPR000209">
    <property type="entry name" value="Peptidase_S8/S53_dom"/>
</dbReference>
<accession>A0AAD9PVS8</accession>